<name>N6YT77_THAL4</name>
<dbReference type="GO" id="GO:0016020">
    <property type="term" value="C:membrane"/>
    <property type="evidence" value="ECO:0007669"/>
    <property type="project" value="InterPro"/>
</dbReference>
<dbReference type="CDD" id="cd01949">
    <property type="entry name" value="GGDEF"/>
    <property type="match status" value="1"/>
</dbReference>
<dbReference type="Pfam" id="PF00990">
    <property type="entry name" value="GGDEF"/>
    <property type="match status" value="1"/>
</dbReference>
<dbReference type="InterPro" id="IPR029787">
    <property type="entry name" value="Nucleotide_cyclase"/>
</dbReference>
<evidence type="ECO:0000313" key="4">
    <source>
        <dbReference type="EMBL" id="ENO85358.1"/>
    </source>
</evidence>
<dbReference type="SUPFAM" id="SSF55073">
    <property type="entry name" value="Nucleotide cyclase"/>
    <property type="match status" value="1"/>
</dbReference>
<dbReference type="AlphaFoldDB" id="N6YT77"/>
<organism evidence="4 5">
    <name type="scientific">Thauera linaloolentis (strain DSM 12138 / JCM 21573 / CCUG 41526 / CIP 105981 / IAM 15112 / NBRC 102519 / 47Lol)</name>
    <dbReference type="NCBI Taxonomy" id="1123367"/>
    <lineage>
        <taxon>Bacteria</taxon>
        <taxon>Pseudomonadati</taxon>
        <taxon>Pseudomonadota</taxon>
        <taxon>Betaproteobacteria</taxon>
        <taxon>Rhodocyclales</taxon>
        <taxon>Zoogloeaceae</taxon>
        <taxon>Thauera</taxon>
    </lineage>
</organism>
<dbReference type="STRING" id="1123367.GCA_000621305_03383"/>
<dbReference type="PROSITE" id="PS50887">
    <property type="entry name" value="GGDEF"/>
    <property type="match status" value="1"/>
</dbReference>
<dbReference type="GO" id="GO:0007165">
    <property type="term" value="P:signal transduction"/>
    <property type="evidence" value="ECO:0007669"/>
    <property type="project" value="InterPro"/>
</dbReference>
<feature type="transmembrane region" description="Helical" evidence="1">
    <location>
        <begin position="21"/>
        <end position="40"/>
    </location>
</feature>
<keyword evidence="1" id="KW-0472">Membrane</keyword>
<dbReference type="GO" id="GO:0003824">
    <property type="term" value="F:catalytic activity"/>
    <property type="evidence" value="ECO:0007669"/>
    <property type="project" value="UniProtKB-ARBA"/>
</dbReference>
<dbReference type="InterPro" id="IPR052163">
    <property type="entry name" value="DGC-Regulatory_Protein"/>
</dbReference>
<dbReference type="PROSITE" id="PS50885">
    <property type="entry name" value="HAMP"/>
    <property type="match status" value="1"/>
</dbReference>
<dbReference type="EMBL" id="AMXE01000077">
    <property type="protein sequence ID" value="ENO85358.1"/>
    <property type="molecule type" value="Genomic_DNA"/>
</dbReference>
<dbReference type="Pfam" id="PF17152">
    <property type="entry name" value="CHASE8"/>
    <property type="match status" value="1"/>
</dbReference>
<dbReference type="NCBIfam" id="TIGR00254">
    <property type="entry name" value="GGDEF"/>
    <property type="match status" value="1"/>
</dbReference>
<feature type="domain" description="HAMP" evidence="2">
    <location>
        <begin position="178"/>
        <end position="231"/>
    </location>
</feature>
<keyword evidence="1" id="KW-1133">Transmembrane helix</keyword>
<protein>
    <submittedName>
        <fullName evidence="4">Putative signaling-related membrane protein</fullName>
    </submittedName>
</protein>
<dbReference type="InterPro" id="IPR043128">
    <property type="entry name" value="Rev_trsase/Diguanyl_cyclase"/>
</dbReference>
<dbReference type="SMART" id="SM00267">
    <property type="entry name" value="GGDEF"/>
    <property type="match status" value="1"/>
</dbReference>
<dbReference type="Proteomes" id="UP000013232">
    <property type="component" value="Unassembled WGS sequence"/>
</dbReference>
<reference evidence="4 5" key="1">
    <citation type="submission" date="2012-09" db="EMBL/GenBank/DDBJ databases">
        <title>Draft Genome Sequences of 6 Strains from Genus Thauera.</title>
        <authorList>
            <person name="Liu B."/>
            <person name="Shapleigh J.P."/>
            <person name="Frostegard A.H."/>
        </authorList>
    </citation>
    <scope>NUCLEOTIDE SEQUENCE [LARGE SCALE GENOMIC DNA]</scope>
    <source>
        <strain evidence="5">47Lol / DSM 12138</strain>
    </source>
</reference>
<comment type="caution">
    <text evidence="4">The sequence shown here is derived from an EMBL/GenBank/DDBJ whole genome shotgun (WGS) entry which is preliminary data.</text>
</comment>
<evidence type="ECO:0000256" key="1">
    <source>
        <dbReference type="SAM" id="Phobius"/>
    </source>
</evidence>
<dbReference type="eggNOG" id="COG2199">
    <property type="taxonomic scope" value="Bacteria"/>
</dbReference>
<dbReference type="PANTHER" id="PTHR46663:SF2">
    <property type="entry name" value="GGDEF DOMAIN-CONTAINING PROTEIN"/>
    <property type="match status" value="1"/>
</dbReference>
<dbReference type="InterPro" id="IPR003660">
    <property type="entry name" value="HAMP_dom"/>
</dbReference>
<feature type="transmembrane region" description="Helical" evidence="1">
    <location>
        <begin position="147"/>
        <end position="169"/>
    </location>
</feature>
<dbReference type="FunFam" id="3.30.70.270:FF:000001">
    <property type="entry name" value="Diguanylate cyclase domain protein"/>
    <property type="match status" value="1"/>
</dbReference>
<evidence type="ECO:0000259" key="2">
    <source>
        <dbReference type="PROSITE" id="PS50885"/>
    </source>
</evidence>
<sequence>MTSLKRTTLFQALHRTYSDSTVLAIALAGTALFILTLLTLKGQIEQHLQLVARTIAYSAEAAVLFEDRGTASEILVQIAEREQLRAASITTLDGRTLASHGFEGSGLSGHVDEAVGRLLFPDPIGAEIRSGNRRIGKVAVHGNGARFIVYTLQASIVGLVCITLFFYAARRLARRMAQRITNQLQVLAAATHGARLKQDFSRRVPPFDIVEFDQLGKDFNALFAELHARNLELTARQYSLEVANQTLSQLALRDGLTGLANRRGFIERLEQALAEAKASGSKVGVLYLDNDRFKRINDEYGHAAGDALLVEVADRIRGCIRDTDLVARLGGDEFTVLLDSVRDVEDAILVAEKILAAMVPPLPVGDTMIVPGVSIGIALFPEHGRTADQLLIAADQAMYTTKQNGRGHYRIFDPAIHRLPTSGD</sequence>
<gene>
    <name evidence="4" type="ORF">C666_15530</name>
</gene>
<dbReference type="RefSeq" id="WP_004342773.1">
    <property type="nucleotide sequence ID" value="NZ_AMXE01000077.1"/>
</dbReference>
<evidence type="ECO:0000313" key="5">
    <source>
        <dbReference type="Proteomes" id="UP000013232"/>
    </source>
</evidence>
<dbReference type="Gene3D" id="3.30.70.270">
    <property type="match status" value="1"/>
</dbReference>
<feature type="domain" description="GGDEF" evidence="3">
    <location>
        <begin position="281"/>
        <end position="414"/>
    </location>
</feature>
<proteinExistence type="predicted"/>
<dbReference type="PANTHER" id="PTHR46663">
    <property type="entry name" value="DIGUANYLATE CYCLASE DGCT-RELATED"/>
    <property type="match status" value="1"/>
</dbReference>
<dbReference type="InterPro" id="IPR000160">
    <property type="entry name" value="GGDEF_dom"/>
</dbReference>
<evidence type="ECO:0000259" key="3">
    <source>
        <dbReference type="PROSITE" id="PS50887"/>
    </source>
</evidence>
<accession>N6YT77</accession>
<keyword evidence="1" id="KW-0812">Transmembrane</keyword>
<dbReference type="OrthoDB" id="9812260at2"/>
<dbReference type="InterPro" id="IPR033417">
    <property type="entry name" value="CHASE8"/>
</dbReference>
<keyword evidence="5" id="KW-1185">Reference proteome</keyword>